<evidence type="ECO:0000313" key="2">
    <source>
        <dbReference type="Proteomes" id="UP000199516"/>
    </source>
</evidence>
<dbReference type="AlphaFoldDB" id="A0A1I2F1S5"/>
<name>A0A1I2F1S5_9BACI</name>
<gene>
    <name evidence="1" type="ORF">SAMN05192532_1081</name>
</gene>
<dbReference type="EMBL" id="FONT01000008">
    <property type="protein sequence ID" value="SFE98460.1"/>
    <property type="molecule type" value="Genomic_DNA"/>
</dbReference>
<sequence>MKEFESFLANIDQDEHRDRMEEVLEWTANTFPNLTPVVKWNQPMFTDHDTFIVLGEKTSTSYEV</sequence>
<keyword evidence="2" id="KW-1185">Reference proteome</keyword>
<evidence type="ECO:0008006" key="3">
    <source>
        <dbReference type="Google" id="ProtNLM"/>
    </source>
</evidence>
<accession>A0A1I2F1S5</accession>
<dbReference type="Proteomes" id="UP000199516">
    <property type="component" value="Unassembled WGS sequence"/>
</dbReference>
<dbReference type="OrthoDB" id="384795at2"/>
<organism evidence="1 2">
    <name type="scientific">Alteribacillus iranensis</name>
    <dbReference type="NCBI Taxonomy" id="930128"/>
    <lineage>
        <taxon>Bacteria</taxon>
        <taxon>Bacillati</taxon>
        <taxon>Bacillota</taxon>
        <taxon>Bacilli</taxon>
        <taxon>Bacillales</taxon>
        <taxon>Bacillaceae</taxon>
        <taxon>Alteribacillus</taxon>
    </lineage>
</organism>
<reference evidence="1 2" key="1">
    <citation type="submission" date="2016-10" db="EMBL/GenBank/DDBJ databases">
        <authorList>
            <person name="de Groot N.N."/>
        </authorList>
    </citation>
    <scope>NUCLEOTIDE SEQUENCE [LARGE SCALE GENOMIC DNA]</scope>
    <source>
        <strain evidence="1 2">DSM 23995</strain>
    </source>
</reference>
<proteinExistence type="predicted"/>
<protein>
    <recommendedName>
        <fullName evidence="3">YdhG-like domain-containing protein</fullName>
    </recommendedName>
</protein>
<dbReference type="SUPFAM" id="SSF159888">
    <property type="entry name" value="YdhG-like"/>
    <property type="match status" value="1"/>
</dbReference>
<dbReference type="Gene3D" id="3.90.1150.200">
    <property type="match status" value="1"/>
</dbReference>
<evidence type="ECO:0000313" key="1">
    <source>
        <dbReference type="EMBL" id="SFE98460.1"/>
    </source>
</evidence>